<dbReference type="GO" id="GO:0051028">
    <property type="term" value="P:mRNA transport"/>
    <property type="evidence" value="ECO:0007669"/>
    <property type="project" value="UniProtKB-KW"/>
</dbReference>
<keyword evidence="4" id="KW-0813">Transport</keyword>
<dbReference type="Pfam" id="PF00641">
    <property type="entry name" value="Zn_ribbon_RanBP"/>
    <property type="match status" value="2"/>
</dbReference>
<accession>A0A183UCR5</accession>
<sequence>MGKGTLLKSSYSGMHRALFVNIWKRHVRTMPQAVVVEFYLQRKRILNRSPEPAYGGVRTNGHFSLADTGIGLRSCGEILPKKARYSPSREPALGENLPRGLLPPERHSTFLRPQSELRMHSISPARGLRCSSAMQQSVPLSPSRFQRPASSASSLTSRTRAILDQLQKLSDPHYNLPRWRVSNEPERWASDLVKSSVSRSSLKTTYSVPRAKIISDAIYASSFERSRHRWQPRREMNRTGDQVDAAEAQSSSNDTVLPLQQFVNQESLLEKPPLTRPDPGNVPNQNVRLPDVLVSPSRMVTAQPVLKRFDGTTISRRSNVFSAKWPELSVVDRQEASTQTSFDQSLLSKLKGLPKSSRAPQAGFMDKGMFAFAKPVRRGPSQLAQKADAANSKSTPTAECREQSDGSENEMDAAEDVQLISRKKEMLTGVSSSRKVITKKPKFSVACRNIWSDALGAEFPKQTIEVAKEFALDYKISSRQSAEADFLEIAGLPFGARTSEVSQMMSPTETVKPPEPNGFQVEKGVVEGAEMPVIAPSAGSENRVISLEKQWSCKTCFISNKRGAEKCAACGVPRAGAVAQSEATSGKQWSCRTCFISNKADADKCVACGAAKGGGDAGGKTVAQAVSREWFCKECMCKNTTGISKCSACGAPLPTIPVSVFGNRAFVPIAASSPLDVKFGFVSARSSASDDNGSSTGAAASTHAAATAPLSFGLGPSAMSGSNVAVEGGVRPSVSDQGALPKFGLASSSSAPDFGDALKQQPVVNHHELETIEEDKEEQQPATSAATASLFTFGSTAAAAAAQTAQPDKPDITAHSSCFSSTASGGPLLFGEAGSLTQTASTPVFPTFAAPKSSAPSLIFGSSATPTAGLFRFGESGERPKAPLAFGISASGPAVSVAPVTATAPPFNVAPSINQEGQSGAESKGPMGSNSVEMASTIEATPAPRRPFTFGLAPSTTQSTGLFAFGGAASTAATSSTSNTGGLFSGLNTGVAVSSTMATPFQFGTAQAPVKAFSAPGVVPPVPQTFNFGATSATNGGNAGFTFGSTTTPAVFSFGAQPAAAPTFSFGSAAPGPAAPAFGYDCTLRVLFLHIYLRAVPTTNFFAPGSSTSSGTTTARKLLKARRLRR</sequence>
<evidence type="ECO:0000313" key="22">
    <source>
        <dbReference type="EMBL" id="VDM37591.1"/>
    </source>
</evidence>
<keyword evidence="8" id="KW-0862">Zinc</keyword>
<feature type="region of interest" description="Disordered" evidence="20">
    <location>
        <begin position="1105"/>
        <end position="1126"/>
    </location>
</feature>
<feature type="region of interest" description="Disordered" evidence="20">
    <location>
        <begin position="228"/>
        <end position="256"/>
    </location>
</feature>
<feature type="domain" description="RanBP2-type" evidence="21">
    <location>
        <begin position="547"/>
        <end position="576"/>
    </location>
</feature>
<feature type="domain" description="RanBP2-type" evidence="21">
    <location>
        <begin position="626"/>
        <end position="655"/>
    </location>
</feature>
<dbReference type="InterPro" id="IPR026054">
    <property type="entry name" value="Nucleoporin"/>
</dbReference>
<keyword evidence="12" id="KW-0906">Nuclear pore complex</keyword>
<reference evidence="24" key="1">
    <citation type="submission" date="2016-06" db="UniProtKB">
        <authorList>
            <consortium name="WormBaseParasite"/>
        </authorList>
    </citation>
    <scope>IDENTIFICATION</scope>
</reference>
<dbReference type="GO" id="GO:0006606">
    <property type="term" value="P:protein import into nucleus"/>
    <property type="evidence" value="ECO:0007669"/>
    <property type="project" value="TreeGrafter"/>
</dbReference>
<evidence type="ECO:0000256" key="6">
    <source>
        <dbReference type="ARBA" id="ARBA00022771"/>
    </source>
</evidence>
<keyword evidence="5" id="KW-0479">Metal-binding</keyword>
<evidence type="ECO:0000256" key="8">
    <source>
        <dbReference type="ARBA" id="ARBA00022833"/>
    </source>
</evidence>
<keyword evidence="7" id="KW-0509">mRNA transport</keyword>
<evidence type="ECO:0000256" key="17">
    <source>
        <dbReference type="ARBA" id="ARBA00078197"/>
    </source>
</evidence>
<dbReference type="PANTHER" id="PTHR23193:SF23">
    <property type="entry name" value="NUCLEAR PORE COMPLEX PROTEIN NUP153"/>
    <property type="match status" value="1"/>
</dbReference>
<evidence type="ECO:0000256" key="11">
    <source>
        <dbReference type="ARBA" id="ARBA00023125"/>
    </source>
</evidence>
<evidence type="ECO:0000256" key="10">
    <source>
        <dbReference type="ARBA" id="ARBA00023010"/>
    </source>
</evidence>
<dbReference type="SMART" id="SM00547">
    <property type="entry name" value="ZnF_RBZ"/>
    <property type="match status" value="3"/>
</dbReference>
<evidence type="ECO:0000256" key="20">
    <source>
        <dbReference type="SAM" id="MobiDB-lite"/>
    </source>
</evidence>
<evidence type="ECO:0000256" key="15">
    <source>
        <dbReference type="ARBA" id="ARBA00060842"/>
    </source>
</evidence>
<dbReference type="GO" id="GO:0017056">
    <property type="term" value="F:structural constituent of nuclear pore"/>
    <property type="evidence" value="ECO:0007669"/>
    <property type="project" value="TreeGrafter"/>
</dbReference>
<feature type="compositionally biased region" description="Basic residues" evidence="20">
    <location>
        <begin position="1117"/>
        <end position="1126"/>
    </location>
</feature>
<keyword evidence="14" id="KW-0539">Nucleus</keyword>
<keyword evidence="23" id="KW-1185">Reference proteome</keyword>
<dbReference type="AlphaFoldDB" id="A0A183UCR5"/>
<feature type="region of interest" description="Disordered" evidence="20">
    <location>
        <begin position="86"/>
        <end position="106"/>
    </location>
</feature>
<proteinExistence type="inferred from homology"/>
<comment type="similarity">
    <text evidence="15">Belongs to the NUP153 family.</text>
</comment>
<evidence type="ECO:0000256" key="14">
    <source>
        <dbReference type="ARBA" id="ARBA00023242"/>
    </source>
</evidence>
<gene>
    <name evidence="22" type="ORF">TCNE_LOCUS6285</name>
</gene>
<dbReference type="GO" id="GO:0008139">
    <property type="term" value="F:nuclear localization sequence binding"/>
    <property type="evidence" value="ECO:0007669"/>
    <property type="project" value="TreeGrafter"/>
</dbReference>
<dbReference type="EMBL" id="UYWY01019466">
    <property type="protein sequence ID" value="VDM37591.1"/>
    <property type="molecule type" value="Genomic_DNA"/>
</dbReference>
<evidence type="ECO:0000256" key="19">
    <source>
        <dbReference type="PROSITE-ProRule" id="PRU00322"/>
    </source>
</evidence>
<dbReference type="WBParaSite" id="TCNE_0000628501-mRNA-1">
    <property type="protein sequence ID" value="TCNE_0000628501-mRNA-1"/>
    <property type="gene ID" value="TCNE_0000628501"/>
</dbReference>
<evidence type="ECO:0000256" key="1">
    <source>
        <dbReference type="ARBA" id="ARBA00001947"/>
    </source>
</evidence>
<comment type="subcellular location">
    <subcellularLocation>
        <location evidence="2">Nucleus membrane</location>
    </subcellularLocation>
    <subcellularLocation>
        <location evidence="3">Nucleus</location>
        <location evidence="3">Nuclear pore complex</location>
    </subcellularLocation>
</comment>
<comment type="cofactor">
    <cofactor evidence="1">
        <name>Zn(2+)</name>
        <dbReference type="ChEBI" id="CHEBI:29105"/>
    </cofactor>
</comment>
<dbReference type="Proteomes" id="UP000050794">
    <property type="component" value="Unassembled WGS sequence"/>
</dbReference>
<protein>
    <recommendedName>
        <fullName evidence="16">Nuclear pore complex protein Nup153</fullName>
    </recommendedName>
    <alternativeName>
        <fullName evidence="18">153 kDa nucleoporin</fullName>
    </alternativeName>
    <alternativeName>
        <fullName evidence="17">Nucleoporin Nup153</fullName>
    </alternativeName>
</protein>
<evidence type="ECO:0000256" key="4">
    <source>
        <dbReference type="ARBA" id="ARBA00022448"/>
    </source>
</evidence>
<feature type="region of interest" description="Disordered" evidence="20">
    <location>
        <begin position="381"/>
        <end position="412"/>
    </location>
</feature>
<dbReference type="PANTHER" id="PTHR23193">
    <property type="entry name" value="NUCLEAR PORE COMPLEX PROTEIN NUP"/>
    <property type="match status" value="1"/>
</dbReference>
<dbReference type="InterPro" id="IPR036443">
    <property type="entry name" value="Znf_RanBP2_sf"/>
</dbReference>
<dbReference type="GO" id="GO:0005643">
    <property type="term" value="C:nuclear pore"/>
    <property type="evidence" value="ECO:0007669"/>
    <property type="project" value="UniProtKB-SubCell"/>
</dbReference>
<reference evidence="22 23" key="2">
    <citation type="submission" date="2018-11" db="EMBL/GenBank/DDBJ databases">
        <authorList>
            <consortium name="Pathogen Informatics"/>
        </authorList>
    </citation>
    <scope>NUCLEOTIDE SEQUENCE [LARGE SCALE GENOMIC DNA]</scope>
</reference>
<evidence type="ECO:0000256" key="7">
    <source>
        <dbReference type="ARBA" id="ARBA00022816"/>
    </source>
</evidence>
<evidence type="ECO:0000259" key="21">
    <source>
        <dbReference type="PROSITE" id="PS50199"/>
    </source>
</evidence>
<dbReference type="InterPro" id="IPR001876">
    <property type="entry name" value="Znf_RanBP2"/>
</dbReference>
<dbReference type="SUPFAM" id="SSF90209">
    <property type="entry name" value="Ran binding protein zinc finger-like"/>
    <property type="match status" value="2"/>
</dbReference>
<organism evidence="23 24">
    <name type="scientific">Toxocara canis</name>
    <name type="common">Canine roundworm</name>
    <dbReference type="NCBI Taxonomy" id="6265"/>
    <lineage>
        <taxon>Eukaryota</taxon>
        <taxon>Metazoa</taxon>
        <taxon>Ecdysozoa</taxon>
        <taxon>Nematoda</taxon>
        <taxon>Chromadorea</taxon>
        <taxon>Rhabditida</taxon>
        <taxon>Spirurina</taxon>
        <taxon>Ascaridomorpha</taxon>
        <taxon>Ascaridoidea</taxon>
        <taxon>Toxocaridae</taxon>
        <taxon>Toxocara</taxon>
    </lineage>
</organism>
<evidence type="ECO:0000256" key="2">
    <source>
        <dbReference type="ARBA" id="ARBA00004126"/>
    </source>
</evidence>
<evidence type="ECO:0000256" key="3">
    <source>
        <dbReference type="ARBA" id="ARBA00004567"/>
    </source>
</evidence>
<evidence type="ECO:0000256" key="12">
    <source>
        <dbReference type="ARBA" id="ARBA00023132"/>
    </source>
</evidence>
<feature type="compositionally biased region" description="Low complexity" evidence="20">
    <location>
        <begin position="1105"/>
        <end position="1116"/>
    </location>
</feature>
<evidence type="ECO:0000256" key="5">
    <source>
        <dbReference type="ARBA" id="ARBA00022723"/>
    </source>
</evidence>
<keyword evidence="9" id="KW-0653">Protein transport</keyword>
<dbReference type="Gene3D" id="4.10.1060.10">
    <property type="entry name" value="Zinc finger, RanBP2-type"/>
    <property type="match status" value="2"/>
</dbReference>
<evidence type="ECO:0000313" key="23">
    <source>
        <dbReference type="Proteomes" id="UP000050794"/>
    </source>
</evidence>
<dbReference type="GO" id="GO:0031965">
    <property type="term" value="C:nuclear membrane"/>
    <property type="evidence" value="ECO:0007669"/>
    <property type="project" value="UniProtKB-SubCell"/>
</dbReference>
<keyword evidence="10" id="KW-0811">Translocation</keyword>
<evidence type="ECO:0000256" key="13">
    <source>
        <dbReference type="ARBA" id="ARBA00023136"/>
    </source>
</evidence>
<dbReference type="GO" id="GO:0006405">
    <property type="term" value="P:RNA export from nucleus"/>
    <property type="evidence" value="ECO:0007669"/>
    <property type="project" value="TreeGrafter"/>
</dbReference>
<evidence type="ECO:0000256" key="18">
    <source>
        <dbReference type="ARBA" id="ARBA00079437"/>
    </source>
</evidence>
<keyword evidence="13" id="KW-0472">Membrane</keyword>
<evidence type="ECO:0000256" key="16">
    <source>
        <dbReference type="ARBA" id="ARBA00068609"/>
    </source>
</evidence>
<name>A0A183UCR5_TOXCA</name>
<feature type="domain" description="RanBP2-type" evidence="21">
    <location>
        <begin position="584"/>
        <end position="614"/>
    </location>
</feature>
<evidence type="ECO:0000313" key="24">
    <source>
        <dbReference type="WBParaSite" id="TCNE_0000628501-mRNA-1"/>
    </source>
</evidence>
<keyword evidence="11" id="KW-0238">DNA-binding</keyword>
<dbReference type="PROSITE" id="PS50199">
    <property type="entry name" value="ZF_RANBP2_2"/>
    <property type="match status" value="3"/>
</dbReference>
<dbReference type="PROSITE" id="PS01358">
    <property type="entry name" value="ZF_RANBP2_1"/>
    <property type="match status" value="3"/>
</dbReference>
<dbReference type="GO" id="GO:0003677">
    <property type="term" value="F:DNA binding"/>
    <property type="evidence" value="ECO:0007669"/>
    <property type="project" value="UniProtKB-KW"/>
</dbReference>
<dbReference type="GO" id="GO:0008270">
    <property type="term" value="F:zinc ion binding"/>
    <property type="evidence" value="ECO:0007669"/>
    <property type="project" value="UniProtKB-KW"/>
</dbReference>
<evidence type="ECO:0000256" key="9">
    <source>
        <dbReference type="ARBA" id="ARBA00022927"/>
    </source>
</evidence>
<keyword evidence="6 19" id="KW-0863">Zinc-finger</keyword>